<proteinExistence type="predicted"/>
<protein>
    <recommendedName>
        <fullName evidence="3">Single-stranded DNA-binding protein</fullName>
    </recommendedName>
</protein>
<gene>
    <name evidence="1" type="ORF">CIG75_05770</name>
</gene>
<keyword evidence="2" id="KW-1185">Reference proteome</keyword>
<name>A0A223CYX8_9BACL</name>
<dbReference type="Proteomes" id="UP000214688">
    <property type="component" value="Chromosome"/>
</dbReference>
<dbReference type="RefSeq" id="WP_094235804.1">
    <property type="nucleotide sequence ID" value="NZ_CP022657.1"/>
</dbReference>
<dbReference type="EMBL" id="CP022657">
    <property type="protein sequence ID" value="ASS74552.1"/>
    <property type="molecule type" value="Genomic_DNA"/>
</dbReference>
<dbReference type="OrthoDB" id="2381913at2"/>
<dbReference type="KEGG" id="tab:CIG75_05770"/>
<organism evidence="1 2">
    <name type="scientific">Tumebacillus algifaecis</name>
    <dbReference type="NCBI Taxonomy" id="1214604"/>
    <lineage>
        <taxon>Bacteria</taxon>
        <taxon>Bacillati</taxon>
        <taxon>Bacillota</taxon>
        <taxon>Bacilli</taxon>
        <taxon>Bacillales</taxon>
        <taxon>Alicyclobacillaceae</taxon>
        <taxon>Tumebacillus</taxon>
    </lineage>
</organism>
<evidence type="ECO:0000313" key="1">
    <source>
        <dbReference type="EMBL" id="ASS74552.1"/>
    </source>
</evidence>
<evidence type="ECO:0000313" key="2">
    <source>
        <dbReference type="Proteomes" id="UP000214688"/>
    </source>
</evidence>
<dbReference type="AlphaFoldDB" id="A0A223CYX8"/>
<evidence type="ECO:0008006" key="3">
    <source>
        <dbReference type="Google" id="ProtNLM"/>
    </source>
</evidence>
<accession>A0A223CYX8</accession>
<reference evidence="1 2" key="1">
    <citation type="journal article" date="2015" name="Int. J. Syst. Evol. Microbiol.">
        <title>Tumebacillus algifaecis sp. nov., isolated from decomposing algal scum.</title>
        <authorList>
            <person name="Wu Y.F."/>
            <person name="Zhang B."/>
            <person name="Xing P."/>
            <person name="Wu Q.L."/>
            <person name="Liu S.J."/>
        </authorList>
    </citation>
    <scope>NUCLEOTIDE SEQUENCE [LARGE SCALE GENOMIC DNA]</scope>
    <source>
        <strain evidence="1 2">THMBR28</strain>
    </source>
</reference>
<sequence>MNETLVHVEGILVSDPLSYQSVEEAGEVYLAKIDLRTPLSVGEVELTELFLNLGPNSRGLTNGDRVSVTGVVALRNLITRSGKIRRGGVYQLLVQDVRW</sequence>